<name>A0A7W1XAW2_9BACL</name>
<keyword evidence="3" id="KW-1185">Reference proteome</keyword>
<dbReference type="EMBL" id="JACEIP010000013">
    <property type="protein sequence ID" value="MBA4543217.1"/>
    <property type="molecule type" value="Genomic_DNA"/>
</dbReference>
<sequence length="176" mass="20234">MSSSGENWMEAGIRAYNPLAAVQYASTYWNGANRAYRFFHDDCTNFISQCLHAGGLPMVFSSKSGREWWYRRGAKGHSWSYSWTVAHAFHHMLQAGGPTGRCRRLSSPAELRLGDVICYDFEGDGRWNHNTIVTGFDAAGQPLVTAHTYNCHNRRWEYYDSVAYTPRIRYDFFHIS</sequence>
<protein>
    <submittedName>
        <fullName evidence="2">Amidase domain-containing protein</fullName>
    </submittedName>
</protein>
<evidence type="ECO:0000313" key="3">
    <source>
        <dbReference type="Proteomes" id="UP000530514"/>
    </source>
</evidence>
<dbReference type="InterPro" id="IPR024301">
    <property type="entry name" value="Amidase_6"/>
</dbReference>
<dbReference type="OrthoDB" id="9812429at2"/>
<proteinExistence type="predicted"/>
<accession>A0A7W1XAW2</accession>
<dbReference type="PANTHER" id="PTHR40032:SF1">
    <property type="entry name" value="EXPORTED PROTEIN"/>
    <property type="match status" value="1"/>
</dbReference>
<evidence type="ECO:0000259" key="1">
    <source>
        <dbReference type="Pfam" id="PF12671"/>
    </source>
</evidence>
<gene>
    <name evidence="2" type="ORF">H1164_09935</name>
</gene>
<dbReference type="Proteomes" id="UP000530514">
    <property type="component" value="Unassembled WGS sequence"/>
</dbReference>
<comment type="caution">
    <text evidence="2">The sequence shown here is derived from an EMBL/GenBank/DDBJ whole genome shotgun (WGS) entry which is preliminary data.</text>
</comment>
<dbReference type="Pfam" id="PF12671">
    <property type="entry name" value="Amidase_6"/>
    <property type="match status" value="1"/>
</dbReference>
<reference evidence="2 3" key="1">
    <citation type="submission" date="2020-07" db="EMBL/GenBank/DDBJ databases">
        <authorList>
            <person name="Feng H."/>
        </authorList>
    </citation>
    <scope>NUCLEOTIDE SEQUENCE [LARGE SCALE GENOMIC DNA]</scope>
    <source>
        <strain evidence="3">s-11</strain>
    </source>
</reference>
<dbReference type="RefSeq" id="WP_052154158.1">
    <property type="nucleotide sequence ID" value="NZ_JACEIP010000013.1"/>
</dbReference>
<organism evidence="2 3">
    <name type="scientific">Thermoactinomyces daqus</name>
    <dbReference type="NCBI Taxonomy" id="1329516"/>
    <lineage>
        <taxon>Bacteria</taxon>
        <taxon>Bacillati</taxon>
        <taxon>Bacillota</taxon>
        <taxon>Bacilli</taxon>
        <taxon>Bacillales</taxon>
        <taxon>Thermoactinomycetaceae</taxon>
        <taxon>Thermoactinomyces</taxon>
    </lineage>
</organism>
<evidence type="ECO:0000313" key="2">
    <source>
        <dbReference type="EMBL" id="MBA4543217.1"/>
    </source>
</evidence>
<feature type="domain" description="Putative amidase" evidence="1">
    <location>
        <begin position="16"/>
        <end position="168"/>
    </location>
</feature>
<dbReference type="PANTHER" id="PTHR40032">
    <property type="entry name" value="EXPORTED PROTEIN-RELATED"/>
    <property type="match status" value="1"/>
</dbReference>
<dbReference type="AlphaFoldDB" id="A0A7W1XAW2"/>